<organism evidence="1 2">
    <name type="scientific">Trinickia caryophylli</name>
    <name type="common">Paraburkholderia caryophylli</name>
    <dbReference type="NCBI Taxonomy" id="28094"/>
    <lineage>
        <taxon>Bacteria</taxon>
        <taxon>Pseudomonadati</taxon>
        <taxon>Pseudomonadota</taxon>
        <taxon>Betaproteobacteria</taxon>
        <taxon>Burkholderiales</taxon>
        <taxon>Burkholderiaceae</taxon>
        <taxon>Trinickia</taxon>
    </lineage>
</organism>
<dbReference type="OrthoDB" id="7349818at2"/>
<evidence type="ECO:0000313" key="2">
    <source>
        <dbReference type="Proteomes" id="UP000192911"/>
    </source>
</evidence>
<evidence type="ECO:0000313" key="1">
    <source>
        <dbReference type="EMBL" id="SMF44356.1"/>
    </source>
</evidence>
<gene>
    <name evidence="1" type="ORF">SAMN06295900_10744</name>
</gene>
<accession>A0A1X7F1N6</accession>
<sequence>MTVTEAPQGATLQPPAIGAYWPGQGGYYVGVIPDYAGSQPKHLIISEDEAVDVAWGGFGANEPNARSVHDGAANTRALMESTRPHPAAKWADDYEKDGHTDFYLPSRAELEAACTTMPERFEPNDLYWSSTERSYDMAYTQVFGEFDLDRLFKHMPARVRAVRTIPY</sequence>
<proteinExistence type="predicted"/>
<dbReference type="STRING" id="28094.SAMN06295900_10744"/>
<dbReference type="EMBL" id="FXAH01000007">
    <property type="protein sequence ID" value="SMF44356.1"/>
    <property type="molecule type" value="Genomic_DNA"/>
</dbReference>
<dbReference type="GeneID" id="95549566"/>
<dbReference type="RefSeq" id="WP_085228182.1">
    <property type="nucleotide sequence ID" value="NZ_BSQD01000011.1"/>
</dbReference>
<reference evidence="2" key="1">
    <citation type="submission" date="2017-04" db="EMBL/GenBank/DDBJ databases">
        <authorList>
            <person name="Varghese N."/>
            <person name="Submissions S."/>
        </authorList>
    </citation>
    <scope>NUCLEOTIDE SEQUENCE [LARGE SCALE GENOMIC DNA]</scope>
    <source>
        <strain evidence="2">Ballard 720</strain>
    </source>
</reference>
<name>A0A1X7F1N6_TRICW</name>
<protein>
    <recommendedName>
        <fullName evidence="3">DUF1566 domain-containing protein</fullName>
    </recommendedName>
</protein>
<dbReference type="Proteomes" id="UP000192911">
    <property type="component" value="Unassembled WGS sequence"/>
</dbReference>
<keyword evidence="2" id="KW-1185">Reference proteome</keyword>
<evidence type="ECO:0008006" key="3">
    <source>
        <dbReference type="Google" id="ProtNLM"/>
    </source>
</evidence>
<dbReference type="AlphaFoldDB" id="A0A1X7F1N6"/>